<keyword evidence="1" id="KW-0812">Transmembrane</keyword>
<dbReference type="AlphaFoldDB" id="A0A517RJ52"/>
<dbReference type="OrthoDB" id="268259at2"/>
<evidence type="ECO:0000259" key="2">
    <source>
        <dbReference type="Pfam" id="PF09835"/>
    </source>
</evidence>
<accession>A0A517RJ52</accession>
<proteinExistence type="predicted"/>
<dbReference type="InterPro" id="IPR019935">
    <property type="entry name" value="CHP03546"/>
</dbReference>
<evidence type="ECO:0000313" key="3">
    <source>
        <dbReference type="EMBL" id="QDT43896.1"/>
    </source>
</evidence>
<evidence type="ECO:0000313" key="4">
    <source>
        <dbReference type="Proteomes" id="UP000317171"/>
    </source>
</evidence>
<feature type="transmembrane region" description="Helical" evidence="1">
    <location>
        <begin position="110"/>
        <end position="130"/>
    </location>
</feature>
<keyword evidence="1" id="KW-0472">Membrane</keyword>
<keyword evidence="1" id="KW-1133">Transmembrane helix</keyword>
<sequence length="170" mass="18980">MSYWLRSLRFLASALSSASSPRQLALGFSMGMVIGLVPKENLIAVVLLFILASSKVNLCSASLSTILFSWLSLLFDPLSHLIGRSVLLASPFQNFWQSVYELPLAPWTDFNNTIVMGSLILGLLLFYPMFHFSKPQFEKYTPLVAAKLKKYWIVKILWGTEVGTIVGEVS</sequence>
<dbReference type="EMBL" id="CP036269">
    <property type="protein sequence ID" value="QDT43896.1"/>
    <property type="molecule type" value="Genomic_DNA"/>
</dbReference>
<gene>
    <name evidence="3" type="ORF">Pan241w_40000</name>
</gene>
<keyword evidence="4" id="KW-1185">Reference proteome</keyword>
<feature type="domain" description="DUF2062" evidence="2">
    <location>
        <begin position="13"/>
        <end position="140"/>
    </location>
</feature>
<organism evidence="3 4">
    <name type="scientific">Gimesia alba</name>
    <dbReference type="NCBI Taxonomy" id="2527973"/>
    <lineage>
        <taxon>Bacteria</taxon>
        <taxon>Pseudomonadati</taxon>
        <taxon>Planctomycetota</taxon>
        <taxon>Planctomycetia</taxon>
        <taxon>Planctomycetales</taxon>
        <taxon>Planctomycetaceae</taxon>
        <taxon>Gimesia</taxon>
    </lineage>
</organism>
<evidence type="ECO:0000256" key="1">
    <source>
        <dbReference type="SAM" id="Phobius"/>
    </source>
</evidence>
<feature type="transmembrane region" description="Helical" evidence="1">
    <location>
        <begin position="70"/>
        <end position="90"/>
    </location>
</feature>
<protein>
    <recommendedName>
        <fullName evidence="2">DUF2062 domain-containing protein</fullName>
    </recommendedName>
</protein>
<dbReference type="KEGG" id="gaz:Pan241w_40000"/>
<dbReference type="RefSeq" id="WP_145218913.1">
    <property type="nucleotide sequence ID" value="NZ_CP036269.1"/>
</dbReference>
<dbReference type="Proteomes" id="UP000317171">
    <property type="component" value="Chromosome"/>
</dbReference>
<name>A0A517RJ52_9PLAN</name>
<dbReference type="NCBIfam" id="TIGR03546">
    <property type="entry name" value="TIGR03546 family protein"/>
    <property type="match status" value="1"/>
</dbReference>
<feature type="transmembrane region" description="Helical" evidence="1">
    <location>
        <begin position="41"/>
        <end position="58"/>
    </location>
</feature>
<dbReference type="Pfam" id="PF09835">
    <property type="entry name" value="DUF2062"/>
    <property type="match status" value="1"/>
</dbReference>
<reference evidence="3 4" key="1">
    <citation type="submission" date="2019-02" db="EMBL/GenBank/DDBJ databases">
        <title>Deep-cultivation of Planctomycetes and their phenomic and genomic characterization uncovers novel biology.</title>
        <authorList>
            <person name="Wiegand S."/>
            <person name="Jogler M."/>
            <person name="Boedeker C."/>
            <person name="Pinto D."/>
            <person name="Vollmers J."/>
            <person name="Rivas-Marin E."/>
            <person name="Kohn T."/>
            <person name="Peeters S.H."/>
            <person name="Heuer A."/>
            <person name="Rast P."/>
            <person name="Oberbeckmann S."/>
            <person name="Bunk B."/>
            <person name="Jeske O."/>
            <person name="Meyerdierks A."/>
            <person name="Storesund J.E."/>
            <person name="Kallscheuer N."/>
            <person name="Luecker S."/>
            <person name="Lage O.M."/>
            <person name="Pohl T."/>
            <person name="Merkel B.J."/>
            <person name="Hornburger P."/>
            <person name="Mueller R.-W."/>
            <person name="Bruemmer F."/>
            <person name="Labrenz M."/>
            <person name="Spormann A.M."/>
            <person name="Op den Camp H."/>
            <person name="Overmann J."/>
            <person name="Amann R."/>
            <person name="Jetten M.S.M."/>
            <person name="Mascher T."/>
            <person name="Medema M.H."/>
            <person name="Devos D.P."/>
            <person name="Kaster A.-K."/>
            <person name="Ovreas L."/>
            <person name="Rohde M."/>
            <person name="Galperin M.Y."/>
            <person name="Jogler C."/>
        </authorList>
    </citation>
    <scope>NUCLEOTIDE SEQUENCE [LARGE SCALE GENOMIC DNA]</scope>
    <source>
        <strain evidence="3 4">Pan241w</strain>
    </source>
</reference>
<dbReference type="InterPro" id="IPR018639">
    <property type="entry name" value="DUF2062"/>
</dbReference>